<accession>A0A1I3V302</accession>
<organism evidence="3 4">
    <name type="scientific">Streptosporangium canum</name>
    <dbReference type="NCBI Taxonomy" id="324952"/>
    <lineage>
        <taxon>Bacteria</taxon>
        <taxon>Bacillati</taxon>
        <taxon>Actinomycetota</taxon>
        <taxon>Actinomycetes</taxon>
        <taxon>Streptosporangiales</taxon>
        <taxon>Streptosporangiaceae</taxon>
        <taxon>Streptosporangium</taxon>
    </lineage>
</organism>
<sequence length="187" mass="19459">MLSSMTSMKPLKAMWLGIAALAPYILMKTYWAFGGNAGRPAGDLGAGMRANGAPEALVWMEQHGIDFTVLGALGGMLLLAALARPWGERLPRWALLVPGWAGALVLAPYGFATLIASAVGFTVGDAEGWSSWVGYVGGLAFAGLGLSLALCARSYQRRTRPSAVLAHSRASSLSPSTEGAPASRRPA</sequence>
<keyword evidence="2" id="KW-0812">Transmembrane</keyword>
<evidence type="ECO:0000313" key="4">
    <source>
        <dbReference type="Proteomes" id="UP000199111"/>
    </source>
</evidence>
<name>A0A1I3V302_9ACTN</name>
<protein>
    <submittedName>
        <fullName evidence="3">Uncharacterized protein</fullName>
    </submittedName>
</protein>
<reference evidence="4" key="1">
    <citation type="submission" date="2016-10" db="EMBL/GenBank/DDBJ databases">
        <authorList>
            <person name="Varghese N."/>
            <person name="Submissions S."/>
        </authorList>
    </citation>
    <scope>NUCLEOTIDE SEQUENCE [LARGE SCALE GENOMIC DNA]</scope>
    <source>
        <strain evidence="4">CGMCC 4.2126</strain>
    </source>
</reference>
<feature type="transmembrane region" description="Helical" evidence="2">
    <location>
        <begin position="95"/>
        <end position="120"/>
    </location>
</feature>
<evidence type="ECO:0000313" key="3">
    <source>
        <dbReference type="EMBL" id="SFJ89303.1"/>
    </source>
</evidence>
<dbReference type="Proteomes" id="UP000199111">
    <property type="component" value="Unassembled WGS sequence"/>
</dbReference>
<dbReference type="EMBL" id="FOQY01000013">
    <property type="protein sequence ID" value="SFJ89303.1"/>
    <property type="molecule type" value="Genomic_DNA"/>
</dbReference>
<gene>
    <name evidence="3" type="ORF">SAMN05216275_113193</name>
</gene>
<keyword evidence="2" id="KW-0472">Membrane</keyword>
<evidence type="ECO:0000256" key="1">
    <source>
        <dbReference type="SAM" id="MobiDB-lite"/>
    </source>
</evidence>
<feature type="transmembrane region" description="Helical" evidence="2">
    <location>
        <begin position="64"/>
        <end position="83"/>
    </location>
</feature>
<proteinExistence type="predicted"/>
<feature type="region of interest" description="Disordered" evidence="1">
    <location>
        <begin position="166"/>
        <end position="187"/>
    </location>
</feature>
<keyword evidence="4" id="KW-1185">Reference proteome</keyword>
<feature type="transmembrane region" description="Helical" evidence="2">
    <location>
        <begin position="132"/>
        <end position="152"/>
    </location>
</feature>
<evidence type="ECO:0000256" key="2">
    <source>
        <dbReference type="SAM" id="Phobius"/>
    </source>
</evidence>
<dbReference type="AlphaFoldDB" id="A0A1I3V302"/>
<keyword evidence="2" id="KW-1133">Transmembrane helix</keyword>